<keyword evidence="2" id="KW-1133">Transmembrane helix</keyword>
<feature type="compositionally biased region" description="Acidic residues" evidence="1">
    <location>
        <begin position="663"/>
        <end position="682"/>
    </location>
</feature>
<feature type="transmembrane region" description="Helical" evidence="2">
    <location>
        <begin position="1110"/>
        <end position="1128"/>
    </location>
</feature>
<feature type="region of interest" description="Disordered" evidence="1">
    <location>
        <begin position="663"/>
        <end position="684"/>
    </location>
</feature>
<evidence type="ECO:0000256" key="1">
    <source>
        <dbReference type="SAM" id="MobiDB-lite"/>
    </source>
</evidence>
<accession>A0A9W9Q4K7</accession>
<feature type="transmembrane region" description="Helical" evidence="2">
    <location>
        <begin position="1078"/>
        <end position="1098"/>
    </location>
</feature>
<dbReference type="InterPro" id="IPR053137">
    <property type="entry name" value="NLR-like"/>
</dbReference>
<dbReference type="PRINTS" id="PR00381">
    <property type="entry name" value="KINESINLIGHT"/>
</dbReference>
<protein>
    <recommendedName>
        <fullName evidence="5">NB-ARC domain-containing protein</fullName>
    </recommendedName>
</protein>
<dbReference type="InterPro" id="IPR011990">
    <property type="entry name" value="TPR-like_helical_dom_sf"/>
</dbReference>
<reference evidence="3" key="1">
    <citation type="submission" date="2022-12" db="EMBL/GenBank/DDBJ databases">
        <authorList>
            <person name="Petersen C."/>
        </authorList>
    </citation>
    <scope>NUCLEOTIDE SEQUENCE</scope>
    <source>
        <strain evidence="3">IBT 21472</strain>
    </source>
</reference>
<dbReference type="SUPFAM" id="SSF48452">
    <property type="entry name" value="TPR-like"/>
    <property type="match status" value="2"/>
</dbReference>
<sequence length="1137" mass="130526">MESISFSGNDHGIQTGDTHGSSNAEFYLPQERPETLSSPLSTVPFNRDPDFVSRDTLLHRIHEKSSVPGSRIALVGLGGIGKSQLAIEYSYQVRSKSPGTWVFWVYASNEVRFEQSFRDIADQVKIPGRQDPKVNIFQLVESWLLDKRKGKWVLILDNVDDGEFLCSFSVAAISQRPESQECLLKWATLLYRGAWYASESGNIADVREMASKSRKQRVISLGAEDKETLASTAMLAKAYSLEGRWKEAEQLNVQVLETRKTKLGADHPDTLASMANLASTYRNQGRWEEAEQLEVQVLETRKAKLGLDHPDTLMSINNLASTFLKQGRWYEAEQLEMQVSETQKIKLGVDHPDTLASMANLASTYRNQGRWEEAEQLAVQVLETRKAKLGADHPDTLMSMDNLASTHRDQGRWEEAEQLLVQVMETSKTKLGVDHPDTLIIMANLASTYKNQGRWEEAEQLLVQVMETRRQSLKARDFSSETAEHDTRVELGFSDSSIENDSVFSVPVSIPSTRSLDSGRGEMSSLLIQEFANLLNENRDMLSLLLIGISKEPIGFDRMRNNFRKLLKHFANNFKAEILNESHRDLRRFVSSYSVMITRELFAMVPIDEQRKIKPHVMEAEHGITSVEKRLAHERKMAFFLQSLHRGGTAPQTSEVIEVINSDNEESDQESVAEEAGEDEPYEGSLQNLGQMKHFILESAAYQILHRQLEEFVQPSLKSRFRDLVTRWSDPEHKNYGDAARYKLRNLVTDLQHVSPFDIRFERDEIGSRFVTFIGHYQHLIERWTGEPWDWWPLPRCPRPLAESETRLRWKCVCGEERWAEVPNALVKRLQSIIRSLPVDTLATQITQPPPEAHTRSNPNPRSVLNNRLISNQTSYQDHRVGQPGGSSSNPSLHRRPSGLKANIADMSISRRRVLFLAKKGGDYKLAQIRVSNMNSHTFFSTMKKEYFRLRGVLRGWFSVWRYSHCDFYKFEKFDDHEFALKIKDSFPDHANTDYEYQPRPMDNIPPISEHEFKTRFYACHKPRPLLHLHHECRRLGAHSSDILKFLPKKKTELEEAGNKREDFWGIYAREDISLRWIILYNSVCVSPLLAFFFAWIVPQGLGTDLQNPSIPLSMMIAMLSLFWSVYLSSLQFGRSH</sequence>
<evidence type="ECO:0008006" key="5">
    <source>
        <dbReference type="Google" id="ProtNLM"/>
    </source>
</evidence>
<reference evidence="3" key="2">
    <citation type="journal article" date="2023" name="IMA Fungus">
        <title>Comparative genomic study of the Penicillium genus elucidates a diverse pangenome and 15 lateral gene transfer events.</title>
        <authorList>
            <person name="Petersen C."/>
            <person name="Sorensen T."/>
            <person name="Nielsen M.R."/>
            <person name="Sondergaard T.E."/>
            <person name="Sorensen J.L."/>
            <person name="Fitzpatrick D.A."/>
            <person name="Frisvad J.C."/>
            <person name="Nielsen K.L."/>
        </authorList>
    </citation>
    <scope>NUCLEOTIDE SEQUENCE</scope>
    <source>
        <strain evidence="3">IBT 21472</strain>
    </source>
</reference>
<comment type="caution">
    <text evidence="3">The sequence shown here is derived from an EMBL/GenBank/DDBJ whole genome shotgun (WGS) entry which is preliminary data.</text>
</comment>
<dbReference type="PANTHER" id="PTHR46082:SF11">
    <property type="entry name" value="AAA+ ATPASE DOMAIN-CONTAINING PROTEIN-RELATED"/>
    <property type="match status" value="1"/>
</dbReference>
<feature type="region of interest" description="Disordered" evidence="1">
    <location>
        <begin position="846"/>
        <end position="865"/>
    </location>
</feature>
<feature type="region of interest" description="Disordered" evidence="1">
    <location>
        <begin position="1"/>
        <end position="25"/>
    </location>
</feature>
<dbReference type="Pfam" id="PF13424">
    <property type="entry name" value="TPR_12"/>
    <property type="match status" value="1"/>
</dbReference>
<dbReference type="Gene3D" id="3.40.50.300">
    <property type="entry name" value="P-loop containing nucleotide triphosphate hydrolases"/>
    <property type="match status" value="1"/>
</dbReference>
<proteinExistence type="predicted"/>
<dbReference type="EMBL" id="JAPZBO010000002">
    <property type="protein sequence ID" value="KAJ5324219.1"/>
    <property type="molecule type" value="Genomic_DNA"/>
</dbReference>
<feature type="compositionally biased region" description="Polar residues" evidence="1">
    <location>
        <begin position="15"/>
        <end position="24"/>
    </location>
</feature>
<keyword evidence="2" id="KW-0472">Membrane</keyword>
<dbReference type="SUPFAM" id="SSF52540">
    <property type="entry name" value="P-loop containing nucleoside triphosphate hydrolases"/>
    <property type="match status" value="1"/>
</dbReference>
<gene>
    <name evidence="3" type="ORF">N7476_002819</name>
</gene>
<feature type="region of interest" description="Disordered" evidence="1">
    <location>
        <begin position="875"/>
        <end position="897"/>
    </location>
</feature>
<evidence type="ECO:0000313" key="3">
    <source>
        <dbReference type="EMBL" id="KAJ5324219.1"/>
    </source>
</evidence>
<dbReference type="Pfam" id="PF13374">
    <property type="entry name" value="TPR_10"/>
    <property type="match status" value="4"/>
</dbReference>
<dbReference type="InterPro" id="IPR019734">
    <property type="entry name" value="TPR_rpt"/>
</dbReference>
<dbReference type="InterPro" id="IPR027417">
    <property type="entry name" value="P-loop_NTPase"/>
</dbReference>
<keyword evidence="2" id="KW-0812">Transmembrane</keyword>
<evidence type="ECO:0000256" key="2">
    <source>
        <dbReference type="SAM" id="Phobius"/>
    </source>
</evidence>
<organism evidence="3 4">
    <name type="scientific">Penicillium atrosanguineum</name>
    <dbReference type="NCBI Taxonomy" id="1132637"/>
    <lineage>
        <taxon>Eukaryota</taxon>
        <taxon>Fungi</taxon>
        <taxon>Dikarya</taxon>
        <taxon>Ascomycota</taxon>
        <taxon>Pezizomycotina</taxon>
        <taxon>Eurotiomycetes</taxon>
        <taxon>Eurotiomycetidae</taxon>
        <taxon>Eurotiales</taxon>
        <taxon>Aspergillaceae</taxon>
        <taxon>Penicillium</taxon>
    </lineage>
</organism>
<feature type="compositionally biased region" description="Polar residues" evidence="1">
    <location>
        <begin position="856"/>
        <end position="865"/>
    </location>
</feature>
<keyword evidence="4" id="KW-1185">Reference proteome</keyword>
<dbReference type="AlphaFoldDB" id="A0A9W9Q4K7"/>
<dbReference type="Gene3D" id="1.25.40.10">
    <property type="entry name" value="Tetratricopeptide repeat domain"/>
    <property type="match status" value="2"/>
</dbReference>
<evidence type="ECO:0000313" key="4">
    <source>
        <dbReference type="Proteomes" id="UP001147746"/>
    </source>
</evidence>
<dbReference type="Proteomes" id="UP001147746">
    <property type="component" value="Unassembled WGS sequence"/>
</dbReference>
<dbReference type="SMART" id="SM00028">
    <property type="entry name" value="TPR"/>
    <property type="match status" value="4"/>
</dbReference>
<dbReference type="PANTHER" id="PTHR46082">
    <property type="entry name" value="ATP/GTP-BINDING PROTEIN-RELATED"/>
    <property type="match status" value="1"/>
</dbReference>
<name>A0A9W9Q4K7_9EURO</name>